<dbReference type="InterPro" id="IPR004117">
    <property type="entry name" value="7tm6_olfct_rcpt"/>
</dbReference>
<gene>
    <name evidence="12" type="primary">LOC108625238</name>
</gene>
<dbReference type="PANTHER" id="PTHR21137">
    <property type="entry name" value="ODORANT RECEPTOR"/>
    <property type="match status" value="1"/>
</dbReference>
<dbReference type="GO" id="GO:0005886">
    <property type="term" value="C:plasma membrane"/>
    <property type="evidence" value="ECO:0007669"/>
    <property type="project" value="UniProtKB-SubCell"/>
</dbReference>
<evidence type="ECO:0000256" key="1">
    <source>
        <dbReference type="ARBA" id="ARBA00004651"/>
    </source>
</evidence>
<keyword evidence="6 10" id="KW-1133">Transmembrane helix</keyword>
<feature type="transmembrane region" description="Helical" evidence="10">
    <location>
        <begin position="314"/>
        <end position="334"/>
    </location>
</feature>
<keyword evidence="3 10" id="KW-0716">Sensory transduction</keyword>
<dbReference type="KEGG" id="ccal:108625238"/>
<evidence type="ECO:0000313" key="11">
    <source>
        <dbReference type="Proteomes" id="UP000694925"/>
    </source>
</evidence>
<keyword evidence="9 10" id="KW-0807">Transducer</keyword>
<reference evidence="12" key="1">
    <citation type="submission" date="2025-08" db="UniProtKB">
        <authorList>
            <consortium name="RefSeq"/>
        </authorList>
    </citation>
    <scope>IDENTIFICATION</scope>
    <source>
        <tissue evidence="12">Whole body</tissue>
    </source>
</reference>
<dbReference type="GO" id="GO:0007165">
    <property type="term" value="P:signal transduction"/>
    <property type="evidence" value="ECO:0007669"/>
    <property type="project" value="UniProtKB-KW"/>
</dbReference>
<dbReference type="GeneID" id="108625238"/>
<proteinExistence type="inferred from homology"/>
<dbReference type="PANTHER" id="PTHR21137:SF35">
    <property type="entry name" value="ODORANT RECEPTOR 19A-RELATED"/>
    <property type="match status" value="1"/>
</dbReference>
<sequence>MHLIAQDQTSYNPGNKNYKQDIVFVTKHIKWILSLIGIWPSVSKGVAKFLPKIAIGIGNFALLFAIIPCFLHTVFEVEDTVMKLKLLGLVGFCTSSLLKYWALVARKPTIEDCIELVQIDWMQVEFPKDRELMLKYGQVGRNLTILCVTFMYTGGTIFHTVLQYTIGTFIDQHNRTIKPLVYPTYSVLYDVQTSPIYEIVYIIHFMCGHVTSTVAAGSCGLAALFVTHACGQIDVVVSHLTDLVHSEQNEKTSILNRRFVQIIDHHLRILRFSAAVDFILREICLVELVNSTCCICLLEYYCIADWEQSNTTSLITYMMLLISLTFNVLILCYIGDLLIEKTSSVGQSCFMIDWYNLPSKTIQGLVLIIAMSGSPVKISAGSIVDLSLSTFANILKTSVAYLNFLRTTVT</sequence>
<evidence type="ECO:0000256" key="7">
    <source>
        <dbReference type="ARBA" id="ARBA00023136"/>
    </source>
</evidence>
<comment type="subcellular location">
    <subcellularLocation>
        <location evidence="1 10">Cell membrane</location>
        <topology evidence="1 10">Multi-pass membrane protein</topology>
    </subcellularLocation>
</comment>
<feature type="transmembrane region" description="Helical" evidence="10">
    <location>
        <begin position="53"/>
        <end position="74"/>
    </location>
</feature>
<dbReference type="Pfam" id="PF02949">
    <property type="entry name" value="7tm_6"/>
    <property type="match status" value="1"/>
</dbReference>
<evidence type="ECO:0000256" key="2">
    <source>
        <dbReference type="ARBA" id="ARBA00022475"/>
    </source>
</evidence>
<evidence type="ECO:0000256" key="9">
    <source>
        <dbReference type="ARBA" id="ARBA00023224"/>
    </source>
</evidence>
<accession>A0AAJ7N6W8</accession>
<keyword evidence="8 10" id="KW-0675">Receptor</keyword>
<organism evidence="11 12">
    <name type="scientific">Ceratina calcarata</name>
    <dbReference type="NCBI Taxonomy" id="156304"/>
    <lineage>
        <taxon>Eukaryota</taxon>
        <taxon>Metazoa</taxon>
        <taxon>Ecdysozoa</taxon>
        <taxon>Arthropoda</taxon>
        <taxon>Hexapoda</taxon>
        <taxon>Insecta</taxon>
        <taxon>Pterygota</taxon>
        <taxon>Neoptera</taxon>
        <taxon>Endopterygota</taxon>
        <taxon>Hymenoptera</taxon>
        <taxon>Apocrita</taxon>
        <taxon>Aculeata</taxon>
        <taxon>Apoidea</taxon>
        <taxon>Anthophila</taxon>
        <taxon>Apidae</taxon>
        <taxon>Ceratina</taxon>
        <taxon>Zadontomerus</taxon>
    </lineage>
</organism>
<evidence type="ECO:0000256" key="3">
    <source>
        <dbReference type="ARBA" id="ARBA00022606"/>
    </source>
</evidence>
<dbReference type="Proteomes" id="UP000694925">
    <property type="component" value="Unplaced"/>
</dbReference>
<name>A0AAJ7N6W8_9HYME</name>
<keyword evidence="4 10" id="KW-0812">Transmembrane</keyword>
<dbReference type="GO" id="GO:0005549">
    <property type="term" value="F:odorant binding"/>
    <property type="evidence" value="ECO:0007669"/>
    <property type="project" value="InterPro"/>
</dbReference>
<evidence type="ECO:0000256" key="6">
    <source>
        <dbReference type="ARBA" id="ARBA00022989"/>
    </source>
</evidence>
<keyword evidence="2" id="KW-1003">Cell membrane</keyword>
<keyword evidence="11" id="KW-1185">Reference proteome</keyword>
<comment type="similarity">
    <text evidence="10">Belongs to the insect chemoreceptor superfamily. Heteromeric odorant receptor channel (TC 1.A.69) family.</text>
</comment>
<evidence type="ECO:0000313" key="12">
    <source>
        <dbReference type="RefSeq" id="XP_017880561.1"/>
    </source>
</evidence>
<evidence type="ECO:0000256" key="10">
    <source>
        <dbReference type="RuleBase" id="RU351113"/>
    </source>
</evidence>
<dbReference type="GO" id="GO:0004984">
    <property type="term" value="F:olfactory receptor activity"/>
    <property type="evidence" value="ECO:0007669"/>
    <property type="project" value="InterPro"/>
</dbReference>
<dbReference type="RefSeq" id="XP_017880561.1">
    <property type="nucleotide sequence ID" value="XM_018025072.2"/>
</dbReference>
<keyword evidence="7 10" id="KW-0472">Membrane</keyword>
<evidence type="ECO:0000256" key="8">
    <source>
        <dbReference type="ARBA" id="ARBA00023170"/>
    </source>
</evidence>
<evidence type="ECO:0000256" key="5">
    <source>
        <dbReference type="ARBA" id="ARBA00022725"/>
    </source>
</evidence>
<evidence type="ECO:0000256" key="4">
    <source>
        <dbReference type="ARBA" id="ARBA00022692"/>
    </source>
</evidence>
<protein>
    <recommendedName>
        <fullName evidence="10">Odorant receptor</fullName>
    </recommendedName>
</protein>
<comment type="caution">
    <text evidence="10">Lacks conserved residue(s) required for the propagation of feature annotation.</text>
</comment>
<keyword evidence="5 10" id="KW-0552">Olfaction</keyword>
<dbReference type="AlphaFoldDB" id="A0AAJ7N6W8"/>